<organism evidence="1">
    <name type="scientific">Anguilla anguilla</name>
    <name type="common">European freshwater eel</name>
    <name type="synonym">Muraena anguilla</name>
    <dbReference type="NCBI Taxonomy" id="7936"/>
    <lineage>
        <taxon>Eukaryota</taxon>
        <taxon>Metazoa</taxon>
        <taxon>Chordata</taxon>
        <taxon>Craniata</taxon>
        <taxon>Vertebrata</taxon>
        <taxon>Euteleostomi</taxon>
        <taxon>Actinopterygii</taxon>
        <taxon>Neopterygii</taxon>
        <taxon>Teleostei</taxon>
        <taxon>Anguilliformes</taxon>
        <taxon>Anguillidae</taxon>
        <taxon>Anguilla</taxon>
    </lineage>
</organism>
<sequence length="51" mass="5490">MDGKSSELGETAKTGQKMLNKQILAADPQSWSLGYICCSSVGWKVCFSFSA</sequence>
<dbReference type="AlphaFoldDB" id="A0A0E9TBW2"/>
<name>A0A0E9TBW2_ANGAN</name>
<evidence type="ECO:0000313" key="1">
    <source>
        <dbReference type="EMBL" id="JAH50213.1"/>
    </source>
</evidence>
<reference evidence="1" key="2">
    <citation type="journal article" date="2015" name="Fish Shellfish Immunol.">
        <title>Early steps in the European eel (Anguilla anguilla)-Vibrio vulnificus interaction in the gills: Role of the RtxA13 toxin.</title>
        <authorList>
            <person name="Callol A."/>
            <person name="Pajuelo D."/>
            <person name="Ebbesson L."/>
            <person name="Teles M."/>
            <person name="MacKenzie S."/>
            <person name="Amaro C."/>
        </authorList>
    </citation>
    <scope>NUCLEOTIDE SEQUENCE</scope>
</reference>
<accession>A0A0E9TBW2</accession>
<reference evidence="1" key="1">
    <citation type="submission" date="2014-11" db="EMBL/GenBank/DDBJ databases">
        <authorList>
            <person name="Amaro Gonzalez C."/>
        </authorList>
    </citation>
    <scope>NUCLEOTIDE SEQUENCE</scope>
</reference>
<proteinExistence type="predicted"/>
<dbReference type="EMBL" id="GBXM01058364">
    <property type="protein sequence ID" value="JAH50213.1"/>
    <property type="molecule type" value="Transcribed_RNA"/>
</dbReference>
<protein>
    <submittedName>
        <fullName evidence="1">Uncharacterized protein</fullName>
    </submittedName>
</protein>